<protein>
    <submittedName>
        <fullName evidence="2">Uncharacterized protein</fullName>
    </submittedName>
</protein>
<dbReference type="Proteomes" id="UP001552299">
    <property type="component" value="Unassembled WGS sequence"/>
</dbReference>
<evidence type="ECO:0000313" key="3">
    <source>
        <dbReference type="Proteomes" id="UP001552299"/>
    </source>
</evidence>
<sequence>MSSHRNQLIEEAKIEDLLQEVARLKLRLSMIERKKNVSPLDRNFKGVRGKYAAPTASRSLVPTKSLRSDNEGILDDQISSTHKDMFEGPPRPSPTPPSIESSFEEFEDPLSKSSSLPL</sequence>
<evidence type="ECO:0000313" key="2">
    <source>
        <dbReference type="EMBL" id="KAL0910874.1"/>
    </source>
</evidence>
<accession>A0ABD0UDG7</accession>
<name>A0ABD0UDG7_DENTH</name>
<proteinExistence type="predicted"/>
<feature type="region of interest" description="Disordered" evidence="1">
    <location>
        <begin position="67"/>
        <end position="118"/>
    </location>
</feature>
<dbReference type="EMBL" id="JANQDX010000015">
    <property type="protein sequence ID" value="KAL0910874.1"/>
    <property type="molecule type" value="Genomic_DNA"/>
</dbReference>
<dbReference type="AlphaFoldDB" id="A0ABD0UDG7"/>
<keyword evidence="3" id="KW-1185">Reference proteome</keyword>
<organism evidence="2 3">
    <name type="scientific">Dendrobium thyrsiflorum</name>
    <name type="common">Pinecone-like raceme dendrobium</name>
    <name type="synonym">Orchid</name>
    <dbReference type="NCBI Taxonomy" id="117978"/>
    <lineage>
        <taxon>Eukaryota</taxon>
        <taxon>Viridiplantae</taxon>
        <taxon>Streptophyta</taxon>
        <taxon>Embryophyta</taxon>
        <taxon>Tracheophyta</taxon>
        <taxon>Spermatophyta</taxon>
        <taxon>Magnoliopsida</taxon>
        <taxon>Liliopsida</taxon>
        <taxon>Asparagales</taxon>
        <taxon>Orchidaceae</taxon>
        <taxon>Epidendroideae</taxon>
        <taxon>Malaxideae</taxon>
        <taxon>Dendrobiinae</taxon>
        <taxon>Dendrobium</taxon>
    </lineage>
</organism>
<evidence type="ECO:0000256" key="1">
    <source>
        <dbReference type="SAM" id="MobiDB-lite"/>
    </source>
</evidence>
<gene>
    <name evidence="2" type="ORF">M5K25_018970</name>
</gene>
<comment type="caution">
    <text evidence="2">The sequence shown here is derived from an EMBL/GenBank/DDBJ whole genome shotgun (WGS) entry which is preliminary data.</text>
</comment>
<reference evidence="2 3" key="1">
    <citation type="journal article" date="2024" name="Plant Biotechnol. J.">
        <title>Dendrobium thyrsiflorum genome and its molecular insights into genes involved in important horticultural traits.</title>
        <authorList>
            <person name="Chen B."/>
            <person name="Wang J.Y."/>
            <person name="Zheng P.J."/>
            <person name="Li K.L."/>
            <person name="Liang Y.M."/>
            <person name="Chen X.F."/>
            <person name="Zhang C."/>
            <person name="Zhao X."/>
            <person name="He X."/>
            <person name="Zhang G.Q."/>
            <person name="Liu Z.J."/>
            <person name="Xu Q."/>
        </authorList>
    </citation>
    <scope>NUCLEOTIDE SEQUENCE [LARGE SCALE GENOMIC DNA]</scope>
    <source>
        <strain evidence="2">GZMU011</strain>
    </source>
</reference>